<keyword evidence="5" id="KW-1185">Reference proteome</keyword>
<protein>
    <submittedName>
        <fullName evidence="4">Methylated-DNA-[protein]-cysteine S-methyltransferase</fullName>
    </submittedName>
</protein>
<dbReference type="InterPro" id="IPR036217">
    <property type="entry name" value="MethylDNA_cys_MeTrfase_DNAb"/>
</dbReference>
<dbReference type="Gene3D" id="1.10.10.10">
    <property type="entry name" value="Winged helix-like DNA-binding domain superfamily/Winged helix DNA-binding domain"/>
    <property type="match status" value="1"/>
</dbReference>
<evidence type="ECO:0000313" key="4">
    <source>
        <dbReference type="EMBL" id="SEO42728.1"/>
    </source>
</evidence>
<dbReference type="RefSeq" id="WP_089821628.1">
    <property type="nucleotide sequence ID" value="NZ_FODV01000002.1"/>
</dbReference>
<feature type="compositionally biased region" description="Basic and acidic residues" evidence="2">
    <location>
        <begin position="141"/>
        <end position="150"/>
    </location>
</feature>
<dbReference type="Proteomes" id="UP000199126">
    <property type="component" value="Unassembled WGS sequence"/>
</dbReference>
<gene>
    <name evidence="4" type="ORF">SAMN04487948_102374</name>
</gene>
<reference evidence="5" key="1">
    <citation type="submission" date="2016-10" db="EMBL/GenBank/DDBJ databases">
        <authorList>
            <person name="Varghese N."/>
            <person name="Submissions S."/>
        </authorList>
    </citation>
    <scope>NUCLEOTIDE SEQUENCE [LARGE SCALE GENOMIC DNA]</scope>
    <source>
        <strain evidence="5">CGMCC 1.10121</strain>
    </source>
</reference>
<feature type="domain" description="Methylated-DNA-[protein]-cysteine S-methyltransferase DNA binding" evidence="3">
    <location>
        <begin position="74"/>
        <end position="137"/>
    </location>
</feature>
<evidence type="ECO:0000256" key="2">
    <source>
        <dbReference type="SAM" id="MobiDB-lite"/>
    </source>
</evidence>
<name>A0A1H8PLZ3_9EURY</name>
<dbReference type="InterPro" id="IPR014048">
    <property type="entry name" value="MethylDNA_cys_MeTrfase_DNA-bd"/>
</dbReference>
<dbReference type="InterPro" id="IPR036388">
    <property type="entry name" value="WH-like_DNA-bd_sf"/>
</dbReference>
<organism evidence="4 5">
    <name type="scientific">Halogranum amylolyticum</name>
    <dbReference type="NCBI Taxonomy" id="660520"/>
    <lineage>
        <taxon>Archaea</taxon>
        <taxon>Methanobacteriati</taxon>
        <taxon>Methanobacteriota</taxon>
        <taxon>Stenosarchaea group</taxon>
        <taxon>Halobacteria</taxon>
        <taxon>Halobacteriales</taxon>
        <taxon>Haloferacaceae</taxon>
    </lineage>
</organism>
<sequence length="150" mass="16509">MEDAGIYAREFDALDTVIQLGVAGGKVIDVSFPERVADDAEGDHPLLDRIDDYLAGDEDHFDDVPVALTVPTEQRRVLDALRKLPYGETVAVDRVARLAGFDDEDDEEMRTVRSALRENPTPIFVPDHRVEGAGGATPPDVGKRLRAVER</sequence>
<evidence type="ECO:0000313" key="5">
    <source>
        <dbReference type="Proteomes" id="UP000199126"/>
    </source>
</evidence>
<dbReference type="GO" id="GO:0032259">
    <property type="term" value="P:methylation"/>
    <property type="evidence" value="ECO:0007669"/>
    <property type="project" value="UniProtKB-KW"/>
</dbReference>
<dbReference type="OrthoDB" id="372118at2157"/>
<dbReference type="GO" id="GO:0006281">
    <property type="term" value="P:DNA repair"/>
    <property type="evidence" value="ECO:0007669"/>
    <property type="project" value="InterPro"/>
</dbReference>
<dbReference type="SUPFAM" id="SSF46767">
    <property type="entry name" value="Methylated DNA-protein cysteine methyltransferase, C-terminal domain"/>
    <property type="match status" value="1"/>
</dbReference>
<dbReference type="Pfam" id="PF01035">
    <property type="entry name" value="DNA_binding_1"/>
    <property type="match status" value="1"/>
</dbReference>
<accession>A0A1H8PLZ3</accession>
<keyword evidence="1" id="KW-0227">DNA damage</keyword>
<proteinExistence type="predicted"/>
<evidence type="ECO:0000256" key="1">
    <source>
        <dbReference type="ARBA" id="ARBA00022763"/>
    </source>
</evidence>
<keyword evidence="4" id="KW-0489">Methyltransferase</keyword>
<keyword evidence="4" id="KW-0808">Transferase</keyword>
<evidence type="ECO:0000259" key="3">
    <source>
        <dbReference type="Pfam" id="PF01035"/>
    </source>
</evidence>
<dbReference type="AlphaFoldDB" id="A0A1H8PLZ3"/>
<dbReference type="GO" id="GO:0008168">
    <property type="term" value="F:methyltransferase activity"/>
    <property type="evidence" value="ECO:0007669"/>
    <property type="project" value="UniProtKB-KW"/>
</dbReference>
<dbReference type="EMBL" id="FODV01000002">
    <property type="protein sequence ID" value="SEO42728.1"/>
    <property type="molecule type" value="Genomic_DNA"/>
</dbReference>
<feature type="region of interest" description="Disordered" evidence="2">
    <location>
        <begin position="118"/>
        <end position="150"/>
    </location>
</feature>